<accession>A0A9D4LHN5</accession>
<proteinExistence type="predicted"/>
<evidence type="ECO:0000313" key="1">
    <source>
        <dbReference type="EMBL" id="KAH3857532.1"/>
    </source>
</evidence>
<comment type="caution">
    <text evidence="1">The sequence shown here is derived from an EMBL/GenBank/DDBJ whole genome shotgun (WGS) entry which is preliminary data.</text>
</comment>
<evidence type="ECO:0000313" key="2">
    <source>
        <dbReference type="Proteomes" id="UP000828390"/>
    </source>
</evidence>
<reference evidence="1" key="2">
    <citation type="submission" date="2020-11" db="EMBL/GenBank/DDBJ databases">
        <authorList>
            <person name="McCartney M.A."/>
            <person name="Auch B."/>
            <person name="Kono T."/>
            <person name="Mallez S."/>
            <person name="Becker A."/>
            <person name="Gohl D.M."/>
            <person name="Silverstein K.A.T."/>
            <person name="Koren S."/>
            <person name="Bechman K.B."/>
            <person name="Herman A."/>
            <person name="Abrahante J.E."/>
            <person name="Garbe J."/>
        </authorList>
    </citation>
    <scope>NUCLEOTIDE SEQUENCE</scope>
    <source>
        <strain evidence="1">Duluth1</strain>
        <tissue evidence="1">Whole animal</tissue>
    </source>
</reference>
<protein>
    <submittedName>
        <fullName evidence="1">Uncharacterized protein</fullName>
    </submittedName>
</protein>
<dbReference type="EMBL" id="JAIWYP010000003">
    <property type="protein sequence ID" value="KAH3857532.1"/>
    <property type="molecule type" value="Genomic_DNA"/>
</dbReference>
<dbReference type="Proteomes" id="UP000828390">
    <property type="component" value="Unassembled WGS sequence"/>
</dbReference>
<sequence>MKFISADCSPLALKKVGSPSWSVWRLCFFTRSLRIWSLSLGGCLDNEELKSQQMKSAWVSLYLSSRSSISKMTSQ</sequence>
<reference evidence="1" key="1">
    <citation type="journal article" date="2019" name="bioRxiv">
        <title>The Genome of the Zebra Mussel, Dreissena polymorpha: A Resource for Invasive Species Research.</title>
        <authorList>
            <person name="McCartney M.A."/>
            <person name="Auch B."/>
            <person name="Kono T."/>
            <person name="Mallez S."/>
            <person name="Zhang Y."/>
            <person name="Obille A."/>
            <person name="Becker A."/>
            <person name="Abrahante J.E."/>
            <person name="Garbe J."/>
            <person name="Badalamenti J.P."/>
            <person name="Herman A."/>
            <person name="Mangelson H."/>
            <person name="Liachko I."/>
            <person name="Sullivan S."/>
            <person name="Sone E.D."/>
            <person name="Koren S."/>
            <person name="Silverstein K.A.T."/>
            <person name="Beckman K.B."/>
            <person name="Gohl D.M."/>
        </authorList>
    </citation>
    <scope>NUCLEOTIDE SEQUENCE</scope>
    <source>
        <strain evidence="1">Duluth1</strain>
        <tissue evidence="1">Whole animal</tissue>
    </source>
</reference>
<organism evidence="1 2">
    <name type="scientific">Dreissena polymorpha</name>
    <name type="common">Zebra mussel</name>
    <name type="synonym">Mytilus polymorpha</name>
    <dbReference type="NCBI Taxonomy" id="45954"/>
    <lineage>
        <taxon>Eukaryota</taxon>
        <taxon>Metazoa</taxon>
        <taxon>Spiralia</taxon>
        <taxon>Lophotrochozoa</taxon>
        <taxon>Mollusca</taxon>
        <taxon>Bivalvia</taxon>
        <taxon>Autobranchia</taxon>
        <taxon>Heteroconchia</taxon>
        <taxon>Euheterodonta</taxon>
        <taxon>Imparidentia</taxon>
        <taxon>Neoheterodontei</taxon>
        <taxon>Myida</taxon>
        <taxon>Dreissenoidea</taxon>
        <taxon>Dreissenidae</taxon>
        <taxon>Dreissena</taxon>
    </lineage>
</organism>
<gene>
    <name evidence="1" type="ORF">DPMN_100141</name>
</gene>
<keyword evidence="2" id="KW-1185">Reference proteome</keyword>
<name>A0A9D4LHN5_DREPO</name>
<dbReference type="AlphaFoldDB" id="A0A9D4LHN5"/>